<dbReference type="PIRSF" id="PIRSF000137">
    <property type="entry name" value="Alcohol_oxidase"/>
    <property type="match status" value="1"/>
</dbReference>
<dbReference type="SUPFAM" id="SSF51905">
    <property type="entry name" value="FAD/NAD(P)-binding domain"/>
    <property type="match status" value="1"/>
</dbReference>
<evidence type="ECO:0000256" key="1">
    <source>
        <dbReference type="ARBA" id="ARBA00010790"/>
    </source>
</evidence>
<dbReference type="InterPro" id="IPR000172">
    <property type="entry name" value="GMC_OxRdtase_N"/>
</dbReference>
<comment type="cofactor">
    <cofactor evidence="2">
        <name>FAD</name>
        <dbReference type="ChEBI" id="CHEBI:57692"/>
    </cofactor>
</comment>
<keyword evidence="2" id="KW-0274">FAD</keyword>
<evidence type="ECO:0000259" key="4">
    <source>
        <dbReference type="Pfam" id="PF05199"/>
    </source>
</evidence>
<accession>A0AAJ0BP34</accession>
<protein>
    <recommendedName>
        <fullName evidence="7">Glucose-methanol-choline oxidoreductase N-terminal domain-containing protein</fullName>
    </recommendedName>
</protein>
<dbReference type="SUPFAM" id="SSF54373">
    <property type="entry name" value="FAD-linked reductases, C-terminal domain"/>
    <property type="match status" value="1"/>
</dbReference>
<feature type="binding site" evidence="2">
    <location>
        <position position="101"/>
    </location>
    <ligand>
        <name>FAD</name>
        <dbReference type="ChEBI" id="CHEBI:57692"/>
    </ligand>
</feature>
<dbReference type="InterPro" id="IPR036188">
    <property type="entry name" value="FAD/NAD-bd_sf"/>
</dbReference>
<dbReference type="GeneID" id="85314501"/>
<dbReference type="PANTHER" id="PTHR11552">
    <property type="entry name" value="GLUCOSE-METHANOL-CHOLINE GMC OXIDOREDUCTASE"/>
    <property type="match status" value="1"/>
</dbReference>
<dbReference type="PANTHER" id="PTHR11552:SF115">
    <property type="entry name" value="DEHYDROGENASE XPTC-RELATED"/>
    <property type="match status" value="1"/>
</dbReference>
<dbReference type="Gene3D" id="3.50.50.60">
    <property type="entry name" value="FAD/NAD(P)-binding domain"/>
    <property type="match status" value="1"/>
</dbReference>
<dbReference type="AlphaFoldDB" id="A0AAJ0BP34"/>
<feature type="domain" description="Glucose-methanol-choline oxidoreductase N-terminal" evidence="3">
    <location>
        <begin position="23"/>
        <end position="340"/>
    </location>
</feature>
<keyword evidence="6" id="KW-1185">Reference proteome</keyword>
<dbReference type="EMBL" id="MU839048">
    <property type="protein sequence ID" value="KAK1761870.1"/>
    <property type="molecule type" value="Genomic_DNA"/>
</dbReference>
<dbReference type="Pfam" id="PF00732">
    <property type="entry name" value="GMC_oxred_N"/>
    <property type="match status" value="1"/>
</dbReference>
<sequence length="620" mass="66784">MYGLPLRQKFTRVRNARDLRSSYDYIVVGGGTSGLTVADRLSEDGKTSVLVIEHGDLVNSSLIDNVSTGKQAMSGEFLYPLSSVPQTSMRNQLAVVLAGKVVGGSSAVNTMMTVRGTVEDYDRWQSYWTVSSATPSSTVVSNPTWGWVDLLPYFKKALHFAPPVPEVAASSNITYDASFWGNTSSVYASWPTYQFPGTKLLVDAFRQIPGVEFPPDSGAGKTGVYWFPTFMDPRSVNRSYARTGHYDNVRRENCQLLPSTKVLKVLMNDTTAVGVTFLGMQNGSVITTVRAGREVIIAAGGIHSPQVLQRSGIGPKKLLASANITTIVELPGVGQNFQDHHWVALNVNLRNWTISPALTDLTDNATFRAWANAVWAANRTGPNSIAISNAAAWLPMPVVSPGRFAELAALVAEQDPAALLPAGTDPTVVAGYKAQLKAMSASMVGKGTTFLNAVLKGGPIAGALFNMHPLSRGTISIDPSDPFGKEPLVDYRAMTNPADALIMAEMVRFMRRYWFNTTNAALGPVESTPGSRIQTDEDIRNWLAETLTPTEYHPAGGCSMLPLSLGGVVDQRLRVYGTKGLRVVDASIMPTLPGANTCQTVYAVAERAADLIKEDAMALL</sequence>
<evidence type="ECO:0000259" key="3">
    <source>
        <dbReference type="Pfam" id="PF00732"/>
    </source>
</evidence>
<keyword evidence="2" id="KW-0285">Flavoprotein</keyword>
<dbReference type="RefSeq" id="XP_060278083.1">
    <property type="nucleotide sequence ID" value="XM_060431314.1"/>
</dbReference>
<evidence type="ECO:0000313" key="5">
    <source>
        <dbReference type="EMBL" id="KAK1761870.1"/>
    </source>
</evidence>
<evidence type="ECO:0000313" key="6">
    <source>
        <dbReference type="Proteomes" id="UP001244011"/>
    </source>
</evidence>
<feature type="domain" description="Glucose-methanol-choline oxidoreductase C-terminal" evidence="4">
    <location>
        <begin position="469"/>
        <end position="605"/>
    </location>
</feature>
<dbReference type="InterPro" id="IPR007867">
    <property type="entry name" value="GMC_OxRtase_C"/>
</dbReference>
<comment type="similarity">
    <text evidence="1">Belongs to the GMC oxidoreductase family.</text>
</comment>
<dbReference type="Gene3D" id="3.30.560.10">
    <property type="entry name" value="Glucose Oxidase, domain 3"/>
    <property type="match status" value="1"/>
</dbReference>
<comment type="caution">
    <text evidence="5">The sequence shown here is derived from an EMBL/GenBank/DDBJ whole genome shotgun (WGS) entry which is preliminary data.</text>
</comment>
<dbReference type="Proteomes" id="UP001244011">
    <property type="component" value="Unassembled WGS sequence"/>
</dbReference>
<dbReference type="GO" id="GO:0016614">
    <property type="term" value="F:oxidoreductase activity, acting on CH-OH group of donors"/>
    <property type="evidence" value="ECO:0007669"/>
    <property type="project" value="InterPro"/>
</dbReference>
<name>A0AAJ0BP34_9PEZI</name>
<dbReference type="GO" id="GO:0044550">
    <property type="term" value="P:secondary metabolite biosynthetic process"/>
    <property type="evidence" value="ECO:0007669"/>
    <property type="project" value="TreeGrafter"/>
</dbReference>
<feature type="binding site" evidence="2">
    <location>
        <position position="262"/>
    </location>
    <ligand>
        <name>FAD</name>
        <dbReference type="ChEBI" id="CHEBI:57692"/>
    </ligand>
</feature>
<dbReference type="Pfam" id="PF05199">
    <property type="entry name" value="GMC_oxred_C"/>
    <property type="match status" value="1"/>
</dbReference>
<proteinExistence type="inferred from homology"/>
<organism evidence="5 6">
    <name type="scientific">Phialemonium atrogriseum</name>
    <dbReference type="NCBI Taxonomy" id="1093897"/>
    <lineage>
        <taxon>Eukaryota</taxon>
        <taxon>Fungi</taxon>
        <taxon>Dikarya</taxon>
        <taxon>Ascomycota</taxon>
        <taxon>Pezizomycotina</taxon>
        <taxon>Sordariomycetes</taxon>
        <taxon>Sordariomycetidae</taxon>
        <taxon>Cephalothecales</taxon>
        <taxon>Cephalothecaceae</taxon>
        <taxon>Phialemonium</taxon>
    </lineage>
</organism>
<gene>
    <name evidence="5" type="ORF">QBC33DRAFT_582099</name>
</gene>
<reference evidence="5" key="1">
    <citation type="submission" date="2023-06" db="EMBL/GenBank/DDBJ databases">
        <title>Genome-scale phylogeny and comparative genomics of the fungal order Sordariales.</title>
        <authorList>
            <consortium name="Lawrence Berkeley National Laboratory"/>
            <person name="Hensen N."/>
            <person name="Bonometti L."/>
            <person name="Westerberg I."/>
            <person name="Brannstrom I.O."/>
            <person name="Guillou S."/>
            <person name="Cros-Aarteil S."/>
            <person name="Calhoun S."/>
            <person name="Haridas S."/>
            <person name="Kuo A."/>
            <person name="Mondo S."/>
            <person name="Pangilinan J."/>
            <person name="Riley R."/>
            <person name="Labutti K."/>
            <person name="Andreopoulos B."/>
            <person name="Lipzen A."/>
            <person name="Chen C."/>
            <person name="Yanf M."/>
            <person name="Daum C."/>
            <person name="Ng V."/>
            <person name="Clum A."/>
            <person name="Steindorff A."/>
            <person name="Ohm R."/>
            <person name="Martin F."/>
            <person name="Silar P."/>
            <person name="Natvig D."/>
            <person name="Lalanne C."/>
            <person name="Gautier V."/>
            <person name="Ament-Velasquez S.L."/>
            <person name="Kruys A."/>
            <person name="Hutchinson M.I."/>
            <person name="Powell A.J."/>
            <person name="Barry K."/>
            <person name="Miller A.N."/>
            <person name="Grigoriev I.V."/>
            <person name="Debuchy R."/>
            <person name="Gladieux P."/>
            <person name="Thoren M.H."/>
            <person name="Johannesson H."/>
        </authorList>
    </citation>
    <scope>NUCLEOTIDE SEQUENCE</scope>
    <source>
        <strain evidence="5">8032-3</strain>
    </source>
</reference>
<dbReference type="InterPro" id="IPR012132">
    <property type="entry name" value="GMC_OxRdtase"/>
</dbReference>
<dbReference type="GO" id="GO:0050660">
    <property type="term" value="F:flavin adenine dinucleotide binding"/>
    <property type="evidence" value="ECO:0007669"/>
    <property type="project" value="InterPro"/>
</dbReference>
<feature type="binding site" evidence="2">
    <location>
        <begin position="32"/>
        <end position="33"/>
    </location>
    <ligand>
        <name>FAD</name>
        <dbReference type="ChEBI" id="CHEBI:57692"/>
    </ligand>
</feature>
<evidence type="ECO:0000256" key="2">
    <source>
        <dbReference type="PIRSR" id="PIRSR000137-2"/>
    </source>
</evidence>
<evidence type="ECO:0008006" key="7">
    <source>
        <dbReference type="Google" id="ProtNLM"/>
    </source>
</evidence>